<dbReference type="EMBL" id="CAXKWB010003613">
    <property type="protein sequence ID" value="CAL4069649.1"/>
    <property type="molecule type" value="Genomic_DNA"/>
</dbReference>
<evidence type="ECO:0000313" key="2">
    <source>
        <dbReference type="Proteomes" id="UP001497623"/>
    </source>
</evidence>
<dbReference type="Proteomes" id="UP001497623">
    <property type="component" value="Unassembled WGS sequence"/>
</dbReference>
<protein>
    <recommendedName>
        <fullName evidence="3">DUF281 domain-containing protein</fullName>
    </recommendedName>
</protein>
<keyword evidence="2" id="KW-1185">Reference proteome</keyword>
<reference evidence="1 2" key="1">
    <citation type="submission" date="2024-05" db="EMBL/GenBank/DDBJ databases">
        <authorList>
            <person name="Wallberg A."/>
        </authorList>
    </citation>
    <scope>NUCLEOTIDE SEQUENCE [LARGE SCALE GENOMIC DNA]</scope>
</reference>
<accession>A0AAV2Q4A1</accession>
<comment type="caution">
    <text evidence="1">The sequence shown here is derived from an EMBL/GenBank/DDBJ whole genome shotgun (WGS) entry which is preliminary data.</text>
</comment>
<evidence type="ECO:0000313" key="1">
    <source>
        <dbReference type="EMBL" id="CAL4069649.1"/>
    </source>
</evidence>
<dbReference type="AlphaFoldDB" id="A0AAV2Q4A1"/>
<organism evidence="1 2">
    <name type="scientific">Meganyctiphanes norvegica</name>
    <name type="common">Northern krill</name>
    <name type="synonym">Thysanopoda norvegica</name>
    <dbReference type="NCBI Taxonomy" id="48144"/>
    <lineage>
        <taxon>Eukaryota</taxon>
        <taxon>Metazoa</taxon>
        <taxon>Ecdysozoa</taxon>
        <taxon>Arthropoda</taxon>
        <taxon>Crustacea</taxon>
        <taxon>Multicrustacea</taxon>
        <taxon>Malacostraca</taxon>
        <taxon>Eumalacostraca</taxon>
        <taxon>Eucarida</taxon>
        <taxon>Euphausiacea</taxon>
        <taxon>Euphausiidae</taxon>
        <taxon>Meganyctiphanes</taxon>
    </lineage>
</organism>
<sequence>MKNFYLMNRCTYNVQLVLETSGNCVAGLDCYYCQNDHPFWKGYDVDCDSTPYDGNTFTTDDYETCRTLVYTNGEVWRGPMAGGADGDCIYGEHHKGCFCSGDNCNDGLCEHCIQTTTPAPPTGLQCYSCTNCPDVDENTHITQNIDFMACSFSILHSNGATIRGASKVEHIDGECEDSGSIFTCYCTSDLCNA</sequence>
<evidence type="ECO:0008006" key="3">
    <source>
        <dbReference type="Google" id="ProtNLM"/>
    </source>
</evidence>
<proteinExistence type="predicted"/>
<name>A0AAV2Q4A1_MEGNR</name>
<gene>
    <name evidence="1" type="ORF">MNOR_LOCUS7982</name>
</gene>